<name>A0A7R9FNB7_9CRUS</name>
<protein>
    <recommendedName>
        <fullName evidence="4">CARD domain-containing protein</fullName>
    </recommendedName>
</protein>
<feature type="compositionally biased region" description="Polar residues" evidence="1">
    <location>
        <begin position="182"/>
        <end position="193"/>
    </location>
</feature>
<keyword evidence="3" id="KW-1185">Reference proteome</keyword>
<accession>A0A7R9FNB7</accession>
<dbReference type="AlphaFoldDB" id="A0A7R9FNB7"/>
<dbReference type="Gene3D" id="1.10.533.10">
    <property type="entry name" value="Death Domain, Fas"/>
    <property type="match status" value="1"/>
</dbReference>
<dbReference type="EMBL" id="LR901868">
    <property type="protein sequence ID" value="CAD7249547.1"/>
    <property type="molecule type" value="Genomic_DNA"/>
</dbReference>
<proteinExistence type="predicted"/>
<evidence type="ECO:0008006" key="4">
    <source>
        <dbReference type="Google" id="ProtNLM"/>
    </source>
</evidence>
<feature type="compositionally biased region" description="Polar residues" evidence="1">
    <location>
        <begin position="163"/>
        <end position="175"/>
    </location>
</feature>
<feature type="region of interest" description="Disordered" evidence="1">
    <location>
        <begin position="152"/>
        <end position="193"/>
    </location>
</feature>
<dbReference type="SUPFAM" id="SSF47986">
    <property type="entry name" value="DEATH domain"/>
    <property type="match status" value="1"/>
</dbReference>
<gene>
    <name evidence="2" type="ORF">DSTB1V02_LOCUS9337</name>
</gene>
<organism evidence="2">
    <name type="scientific">Darwinula stevensoni</name>
    <dbReference type="NCBI Taxonomy" id="69355"/>
    <lineage>
        <taxon>Eukaryota</taxon>
        <taxon>Metazoa</taxon>
        <taxon>Ecdysozoa</taxon>
        <taxon>Arthropoda</taxon>
        <taxon>Crustacea</taxon>
        <taxon>Oligostraca</taxon>
        <taxon>Ostracoda</taxon>
        <taxon>Podocopa</taxon>
        <taxon>Podocopida</taxon>
        <taxon>Darwinulocopina</taxon>
        <taxon>Darwinuloidea</taxon>
        <taxon>Darwinulidae</taxon>
        <taxon>Darwinula</taxon>
    </lineage>
</organism>
<dbReference type="InterPro" id="IPR011029">
    <property type="entry name" value="DEATH-like_dom_sf"/>
</dbReference>
<dbReference type="Proteomes" id="UP000677054">
    <property type="component" value="Unassembled WGS sequence"/>
</dbReference>
<evidence type="ECO:0000313" key="2">
    <source>
        <dbReference type="EMBL" id="CAD7249547.1"/>
    </source>
</evidence>
<evidence type="ECO:0000256" key="1">
    <source>
        <dbReference type="SAM" id="MobiDB-lite"/>
    </source>
</evidence>
<dbReference type="EMBL" id="CAJPEV010002351">
    <property type="protein sequence ID" value="CAG0896618.1"/>
    <property type="molecule type" value="Genomic_DNA"/>
</dbReference>
<sequence length="193" mass="21970">MNGQLSSMDTHFLTKRSSISISASTVAKYLLDLANSNESLPDIQYKGDASTEGMDDEHERDMHTVADTLNCYSRDLQFIAVESVLRDLRAQRIIEHDEYFINFKKSKKEKLMFLLETLPLRGYTAFRGFIEALHRHYSFDLAKKLEQEYKNRLKHEDDEPPHESNSSGTSATNEMISAPENVPTNDTGSISTS</sequence>
<reference evidence="2" key="1">
    <citation type="submission" date="2020-11" db="EMBL/GenBank/DDBJ databases">
        <authorList>
            <person name="Tran Van P."/>
        </authorList>
    </citation>
    <scope>NUCLEOTIDE SEQUENCE</scope>
</reference>
<dbReference type="CDD" id="cd01671">
    <property type="entry name" value="CARD"/>
    <property type="match status" value="1"/>
</dbReference>
<evidence type="ECO:0000313" key="3">
    <source>
        <dbReference type="Proteomes" id="UP000677054"/>
    </source>
</evidence>